<dbReference type="InterPro" id="IPR040079">
    <property type="entry name" value="Glutathione_S-Trfase"/>
</dbReference>
<dbReference type="InterPro" id="IPR004045">
    <property type="entry name" value="Glutathione_S-Trfase_N"/>
</dbReference>
<name>A0A286GL98_9PROT</name>
<dbReference type="InterPro" id="IPR036282">
    <property type="entry name" value="Glutathione-S-Trfase_C_sf"/>
</dbReference>
<dbReference type="InterPro" id="IPR010987">
    <property type="entry name" value="Glutathione-S-Trfase_C-like"/>
</dbReference>
<evidence type="ECO:0000259" key="2">
    <source>
        <dbReference type="PROSITE" id="PS50404"/>
    </source>
</evidence>
<dbReference type="PROSITE" id="PS50405">
    <property type="entry name" value="GST_CTER"/>
    <property type="match status" value="1"/>
</dbReference>
<keyword evidence="5" id="KW-1185">Reference proteome</keyword>
<dbReference type="PANTHER" id="PTHR44051:SF8">
    <property type="entry name" value="GLUTATHIONE S-TRANSFERASE GSTA"/>
    <property type="match status" value="1"/>
</dbReference>
<dbReference type="EMBL" id="OCNJ01000005">
    <property type="protein sequence ID" value="SOD95869.1"/>
    <property type="molecule type" value="Genomic_DNA"/>
</dbReference>
<dbReference type="RefSeq" id="WP_097279424.1">
    <property type="nucleotide sequence ID" value="NZ_OCNJ01000005.1"/>
</dbReference>
<dbReference type="GO" id="GO:0016740">
    <property type="term" value="F:transferase activity"/>
    <property type="evidence" value="ECO:0007669"/>
    <property type="project" value="UniProtKB-KW"/>
</dbReference>
<dbReference type="Gene3D" id="1.20.1050.10">
    <property type="match status" value="1"/>
</dbReference>
<accession>A0A286GL98</accession>
<reference evidence="4 5" key="1">
    <citation type="submission" date="2017-09" db="EMBL/GenBank/DDBJ databases">
        <authorList>
            <person name="Ehlers B."/>
            <person name="Leendertz F.H."/>
        </authorList>
    </citation>
    <scope>NUCLEOTIDE SEQUENCE [LARGE SCALE GENOMIC DNA]</scope>
    <source>
        <strain evidence="4 5">USBA 140</strain>
    </source>
</reference>
<dbReference type="AlphaFoldDB" id="A0A286GL98"/>
<dbReference type="OrthoDB" id="7583243at2"/>
<feature type="domain" description="GST C-terminal" evidence="3">
    <location>
        <begin position="87"/>
        <end position="210"/>
    </location>
</feature>
<keyword evidence="4" id="KW-0808">Transferase</keyword>
<evidence type="ECO:0000313" key="5">
    <source>
        <dbReference type="Proteomes" id="UP000219621"/>
    </source>
</evidence>
<dbReference type="CDD" id="cd03057">
    <property type="entry name" value="GST_N_Beta"/>
    <property type="match status" value="1"/>
</dbReference>
<dbReference type="Proteomes" id="UP000219621">
    <property type="component" value="Unassembled WGS sequence"/>
</dbReference>
<dbReference type="PANTHER" id="PTHR44051">
    <property type="entry name" value="GLUTATHIONE S-TRANSFERASE-RELATED"/>
    <property type="match status" value="1"/>
</dbReference>
<dbReference type="Pfam" id="PF02798">
    <property type="entry name" value="GST_N"/>
    <property type="match status" value="1"/>
</dbReference>
<feature type="domain" description="GST N-terminal" evidence="2">
    <location>
        <begin position="1"/>
        <end position="82"/>
    </location>
</feature>
<protein>
    <submittedName>
        <fullName evidence="4">Glutathione S-transferase</fullName>
    </submittedName>
</protein>
<evidence type="ECO:0000313" key="4">
    <source>
        <dbReference type="EMBL" id="SOD95869.1"/>
    </source>
</evidence>
<dbReference type="SUPFAM" id="SSF47616">
    <property type="entry name" value="GST C-terminal domain-like"/>
    <property type="match status" value="1"/>
</dbReference>
<dbReference type="InterPro" id="IPR004046">
    <property type="entry name" value="GST_C"/>
</dbReference>
<dbReference type="InterPro" id="IPR036249">
    <property type="entry name" value="Thioredoxin-like_sf"/>
</dbReference>
<gene>
    <name evidence="4" type="ORF">SAMN05421508_10537</name>
</gene>
<dbReference type="SFLD" id="SFLDG01150">
    <property type="entry name" value="Main.1:_Beta-like"/>
    <property type="match status" value="1"/>
</dbReference>
<organism evidence="4 5">
    <name type="scientific">Caenispirillum bisanense</name>
    <dbReference type="NCBI Taxonomy" id="414052"/>
    <lineage>
        <taxon>Bacteria</taxon>
        <taxon>Pseudomonadati</taxon>
        <taxon>Pseudomonadota</taxon>
        <taxon>Alphaproteobacteria</taxon>
        <taxon>Rhodospirillales</taxon>
        <taxon>Novispirillaceae</taxon>
        <taxon>Caenispirillum</taxon>
    </lineage>
</organism>
<comment type="similarity">
    <text evidence="1">Belongs to the GST superfamily.</text>
</comment>
<proteinExistence type="inferred from homology"/>
<dbReference type="SFLD" id="SFLDG00358">
    <property type="entry name" value="Main_(cytGST)"/>
    <property type="match status" value="1"/>
</dbReference>
<dbReference type="SUPFAM" id="SSF52833">
    <property type="entry name" value="Thioredoxin-like"/>
    <property type="match status" value="1"/>
</dbReference>
<dbReference type="Gene3D" id="3.40.30.10">
    <property type="entry name" value="Glutaredoxin"/>
    <property type="match status" value="1"/>
</dbReference>
<sequence length="210" mass="23417">MSLRYFYSPASCSLAPHIVIEETGAAYEPVRVNLAEGEQYGEAFRALNPRSKVPALQLDDGQVLTETHAIMAYLADTHPEKRLIPTDPLARARAHEWMNHCAAGVHPHFTRFFRPERFVTEGTDAQPVKDAALAAYHAALKEVDGRLPAEGFALGDYSVADAHLYVFLRWGGRAGFDLEKDFPRYVGLARRVQERPATQRALEIHGLPPL</sequence>
<dbReference type="PROSITE" id="PS50404">
    <property type="entry name" value="GST_NTER"/>
    <property type="match status" value="1"/>
</dbReference>
<dbReference type="SFLD" id="SFLDS00019">
    <property type="entry name" value="Glutathione_Transferase_(cytos"/>
    <property type="match status" value="1"/>
</dbReference>
<evidence type="ECO:0000259" key="3">
    <source>
        <dbReference type="PROSITE" id="PS50405"/>
    </source>
</evidence>
<evidence type="ECO:0000256" key="1">
    <source>
        <dbReference type="RuleBase" id="RU003494"/>
    </source>
</evidence>
<dbReference type="Pfam" id="PF00043">
    <property type="entry name" value="GST_C"/>
    <property type="match status" value="1"/>
</dbReference>